<feature type="non-terminal residue" evidence="1">
    <location>
        <position position="98"/>
    </location>
</feature>
<dbReference type="EMBL" id="HAEI01014763">
    <property type="protein sequence ID" value="SBS17232.1"/>
    <property type="molecule type" value="Transcribed_RNA"/>
</dbReference>
<accession>A0A1A8SG76</accession>
<proteinExistence type="predicted"/>
<gene>
    <name evidence="1" type="primary">DLGAP3</name>
</gene>
<reference evidence="1" key="1">
    <citation type="submission" date="2016-05" db="EMBL/GenBank/DDBJ databases">
        <authorList>
            <person name="Lavstsen T."/>
            <person name="Jespersen J.S."/>
        </authorList>
    </citation>
    <scope>NUCLEOTIDE SEQUENCE</scope>
    <source>
        <tissue evidence="1">Brain</tissue>
    </source>
</reference>
<feature type="non-terminal residue" evidence="1">
    <location>
        <position position="1"/>
    </location>
</feature>
<name>A0A1A8SG76_9TELE</name>
<organism evidence="1">
    <name type="scientific">Nothobranchius rachovii</name>
    <name type="common">bluefin notho</name>
    <dbReference type="NCBI Taxonomy" id="451742"/>
    <lineage>
        <taxon>Eukaryota</taxon>
        <taxon>Metazoa</taxon>
        <taxon>Chordata</taxon>
        <taxon>Craniata</taxon>
        <taxon>Vertebrata</taxon>
        <taxon>Euteleostomi</taxon>
        <taxon>Actinopterygii</taxon>
        <taxon>Neopterygii</taxon>
        <taxon>Teleostei</taxon>
        <taxon>Neoteleostei</taxon>
        <taxon>Acanthomorphata</taxon>
        <taxon>Ovalentaria</taxon>
        <taxon>Atherinomorphae</taxon>
        <taxon>Cyprinodontiformes</taxon>
        <taxon>Nothobranchiidae</taxon>
        <taxon>Nothobranchius</taxon>
    </lineage>
</organism>
<dbReference type="AlphaFoldDB" id="A0A1A8SG76"/>
<reference evidence="1" key="2">
    <citation type="submission" date="2016-06" db="EMBL/GenBank/DDBJ databases">
        <title>The genome of a short-lived fish provides insights into sex chromosome evolution and the genetic control of aging.</title>
        <authorList>
            <person name="Reichwald K."/>
            <person name="Felder M."/>
            <person name="Petzold A."/>
            <person name="Koch P."/>
            <person name="Groth M."/>
            <person name="Platzer M."/>
        </authorList>
    </citation>
    <scope>NUCLEOTIDE SEQUENCE</scope>
    <source>
        <tissue evidence="1">Brain</tissue>
    </source>
</reference>
<protein>
    <submittedName>
        <fullName evidence="1">Discs, largehomolog-associated protein 3</fullName>
    </submittedName>
</protein>
<sequence length="98" mass="10677">PSRNIVKVLLPHSHLACQSLLSRCEPRAVLSPPRMPTSKAVDRWLRAQAPGVPSSTVTQWTWAAQMGSQVGPPVEATTRPVDLVIPASTATLQRAWME</sequence>
<evidence type="ECO:0000313" key="1">
    <source>
        <dbReference type="EMBL" id="SBS17232.1"/>
    </source>
</evidence>